<evidence type="ECO:0000259" key="1">
    <source>
        <dbReference type="Pfam" id="PF00080"/>
    </source>
</evidence>
<name>A0ABN7SNK7_OIKDI</name>
<sequence length="332" mass="35937">MKISSFLPIILGIEGQKPKCSLDSYFDEFGSTESGDGWICKQKGKKIRCKFLCGEGRVKLFNKYFATAKCKKNGEVKINKYEISPPRDEEDKTPFCVENKCDRKSESKMIPGGFLKTKKVVDQSIVYDVKCSDGKRHKQAASCDPSTGVFEDPDSYRNLCLPNDGAFPALSRYRCDFVPGQVQVNGTIHLQETMIDGLRGVHINGTIFSSDPAFVDGDHGFHVHSSSDPSDKCAATGGHFASNPDQIHGPPIAALPDRHAGDLGNILVDAGAATIDIFDQILSLDEESPVFIGDRGIVLHAAPDDGNPDRDPASTGAAGARLACCAITKDDH</sequence>
<dbReference type="InterPro" id="IPR036423">
    <property type="entry name" value="SOD-like_Cu/Zn_dom_sf"/>
</dbReference>
<evidence type="ECO:0000313" key="2">
    <source>
        <dbReference type="EMBL" id="CAG5102387.1"/>
    </source>
</evidence>
<keyword evidence="3" id="KW-1185">Reference proteome</keyword>
<protein>
    <submittedName>
        <fullName evidence="2">Oidioi.mRNA.OKI2018_I69.chr1.g276.t1.cds</fullName>
    </submittedName>
</protein>
<dbReference type="Proteomes" id="UP001158576">
    <property type="component" value="Chromosome 1"/>
</dbReference>
<evidence type="ECO:0000313" key="3">
    <source>
        <dbReference type="Proteomes" id="UP001158576"/>
    </source>
</evidence>
<dbReference type="SUPFAM" id="SSF49329">
    <property type="entry name" value="Cu,Zn superoxide dismutase-like"/>
    <property type="match status" value="1"/>
</dbReference>
<dbReference type="Pfam" id="PF00080">
    <property type="entry name" value="Sod_Cu"/>
    <property type="match status" value="1"/>
</dbReference>
<dbReference type="InterPro" id="IPR024134">
    <property type="entry name" value="SOD_Cu/Zn_/chaperone"/>
</dbReference>
<feature type="domain" description="Superoxide dismutase copper/zinc binding" evidence="1">
    <location>
        <begin position="184"/>
        <end position="327"/>
    </location>
</feature>
<dbReference type="PRINTS" id="PR00068">
    <property type="entry name" value="CUZNDISMTASE"/>
</dbReference>
<dbReference type="PANTHER" id="PTHR10003">
    <property type="entry name" value="SUPEROXIDE DISMUTASE CU-ZN -RELATED"/>
    <property type="match status" value="1"/>
</dbReference>
<dbReference type="EMBL" id="OU015566">
    <property type="protein sequence ID" value="CAG5102387.1"/>
    <property type="molecule type" value="Genomic_DNA"/>
</dbReference>
<organism evidence="2 3">
    <name type="scientific">Oikopleura dioica</name>
    <name type="common">Tunicate</name>
    <dbReference type="NCBI Taxonomy" id="34765"/>
    <lineage>
        <taxon>Eukaryota</taxon>
        <taxon>Metazoa</taxon>
        <taxon>Chordata</taxon>
        <taxon>Tunicata</taxon>
        <taxon>Appendicularia</taxon>
        <taxon>Copelata</taxon>
        <taxon>Oikopleuridae</taxon>
        <taxon>Oikopleura</taxon>
    </lineage>
</organism>
<gene>
    <name evidence="2" type="ORF">OKIOD_LOCUS9041</name>
</gene>
<dbReference type="Gene3D" id="2.60.40.200">
    <property type="entry name" value="Superoxide dismutase, copper/zinc binding domain"/>
    <property type="match status" value="1"/>
</dbReference>
<reference evidence="2 3" key="1">
    <citation type="submission" date="2021-04" db="EMBL/GenBank/DDBJ databases">
        <authorList>
            <person name="Bliznina A."/>
        </authorList>
    </citation>
    <scope>NUCLEOTIDE SEQUENCE [LARGE SCALE GENOMIC DNA]</scope>
</reference>
<accession>A0ABN7SNK7</accession>
<dbReference type="InterPro" id="IPR001424">
    <property type="entry name" value="SOD_Cu_Zn_dom"/>
</dbReference>
<proteinExistence type="predicted"/>